<dbReference type="InterPro" id="IPR047057">
    <property type="entry name" value="MerR_fam"/>
</dbReference>
<dbReference type="EMBL" id="DWUU01000038">
    <property type="protein sequence ID" value="HJD42623.1"/>
    <property type="molecule type" value="Genomic_DNA"/>
</dbReference>
<evidence type="ECO:0000256" key="1">
    <source>
        <dbReference type="ARBA" id="ARBA00004141"/>
    </source>
</evidence>
<reference evidence="8" key="1">
    <citation type="journal article" date="2021" name="PeerJ">
        <title>Extensive microbial diversity within the chicken gut microbiome revealed by metagenomics and culture.</title>
        <authorList>
            <person name="Gilroy R."/>
            <person name="Ravi A."/>
            <person name="Getino M."/>
            <person name="Pursley I."/>
            <person name="Horton D.L."/>
            <person name="Alikhan N.F."/>
            <person name="Baker D."/>
            <person name="Gharbi K."/>
            <person name="Hall N."/>
            <person name="Watson M."/>
            <person name="Adriaenssens E.M."/>
            <person name="Foster-Nyarko E."/>
            <person name="Jarju S."/>
            <person name="Secka A."/>
            <person name="Antonio M."/>
            <person name="Oren A."/>
            <person name="Chaudhuri R.R."/>
            <person name="La Ragione R."/>
            <person name="Hildebrand F."/>
            <person name="Pallen M.J."/>
        </authorList>
    </citation>
    <scope>NUCLEOTIDE SEQUENCE</scope>
    <source>
        <strain evidence="8">ChiBcec15-3976</strain>
    </source>
</reference>
<dbReference type="InterPro" id="IPR000551">
    <property type="entry name" value="MerR-type_HTH_dom"/>
</dbReference>
<dbReference type="CDD" id="cd00592">
    <property type="entry name" value="HTH_MerR-like"/>
    <property type="match status" value="1"/>
</dbReference>
<sequence>MTIKEMEQRSGMTRANIRFYESEGLLIPARDKNGYRNYSDADLETLRKIRLLRSLHIPLDDIRALIRGDRRLSDVLGTHMTELENSRSELDRCRDVCGLMCRDRAEYATLDAAHYLNELEAVSGSVPAELETDTLPKVTAPWKRYFARLIDSWIYSLILDAFLCLVWHNNSAEFHLGVFIFTWMAGMGLMILLEPAMLSSVGTTPGKFIFGLSVTGQDGSPLTWSEAWSRTWLVLHRGFGFYIPVYHLIRLYSSYKSCVKEEYLEWEENTVLILKKRPNPLLAFMLALAFLLSSGSELLLNETASLPPNRGSLSVAEYCENYNMLQKFYGVNRPVNTPDQYFYNTYAKPMLLDENGQWQELPNYSQSYDETFSGLPQLIFDGNEKDITGVSFSLSYNNENVTVMPYDDFMALAALSLICAQDDYNFVTSPPQYIYGRIKSAAETFSSFNLTCGDVTAQCEVEFDGYEFSDTGTMLLPEYGAEPSYHMEFSVRKN</sequence>
<accession>A0A9D2RGL3</accession>
<dbReference type="SUPFAM" id="SSF46955">
    <property type="entry name" value="Putative DNA-binding domain"/>
    <property type="match status" value="1"/>
</dbReference>
<dbReference type="PANTHER" id="PTHR30204">
    <property type="entry name" value="REDOX-CYCLING DRUG-SENSING TRANSCRIPTIONAL ACTIVATOR SOXR"/>
    <property type="match status" value="1"/>
</dbReference>
<comment type="subcellular location">
    <subcellularLocation>
        <location evidence="1">Membrane</location>
        <topology evidence="1">Multi-pass membrane protein</topology>
    </subcellularLocation>
</comment>
<proteinExistence type="predicted"/>
<evidence type="ECO:0000256" key="5">
    <source>
        <dbReference type="ARBA" id="ARBA00023136"/>
    </source>
</evidence>
<dbReference type="SMART" id="SM00422">
    <property type="entry name" value="HTH_MERR"/>
    <property type="match status" value="1"/>
</dbReference>
<dbReference type="Proteomes" id="UP000823909">
    <property type="component" value="Unassembled WGS sequence"/>
</dbReference>
<keyword evidence="2 6" id="KW-0812">Transmembrane</keyword>
<keyword evidence="3 6" id="KW-1133">Transmembrane helix</keyword>
<feature type="domain" description="HTH merR-type" evidence="7">
    <location>
        <begin position="1"/>
        <end position="68"/>
    </location>
</feature>
<evidence type="ECO:0000259" key="7">
    <source>
        <dbReference type="PROSITE" id="PS50937"/>
    </source>
</evidence>
<evidence type="ECO:0000256" key="4">
    <source>
        <dbReference type="ARBA" id="ARBA00023125"/>
    </source>
</evidence>
<dbReference type="PANTHER" id="PTHR30204:SF97">
    <property type="entry name" value="MERR FAMILY REGULATORY PROTEIN"/>
    <property type="match status" value="1"/>
</dbReference>
<evidence type="ECO:0000256" key="6">
    <source>
        <dbReference type="SAM" id="Phobius"/>
    </source>
</evidence>
<feature type="transmembrane region" description="Helical" evidence="6">
    <location>
        <begin position="174"/>
        <end position="193"/>
    </location>
</feature>
<keyword evidence="5 6" id="KW-0472">Membrane</keyword>
<feature type="transmembrane region" description="Helical" evidence="6">
    <location>
        <begin position="145"/>
        <end position="168"/>
    </location>
</feature>
<dbReference type="InterPro" id="IPR009061">
    <property type="entry name" value="DNA-bd_dom_put_sf"/>
</dbReference>
<comment type="caution">
    <text evidence="8">The sequence shown here is derived from an EMBL/GenBank/DDBJ whole genome shotgun (WGS) entry which is preliminary data.</text>
</comment>
<dbReference type="Pfam" id="PF13411">
    <property type="entry name" value="MerR_1"/>
    <property type="match status" value="1"/>
</dbReference>
<evidence type="ECO:0000256" key="3">
    <source>
        <dbReference type="ARBA" id="ARBA00022989"/>
    </source>
</evidence>
<dbReference type="Pfam" id="PF06271">
    <property type="entry name" value="RDD"/>
    <property type="match status" value="1"/>
</dbReference>
<keyword evidence="4" id="KW-0238">DNA-binding</keyword>
<organism evidence="8 9">
    <name type="scientific">Candidatus Mediterraneibacter quadrami</name>
    <dbReference type="NCBI Taxonomy" id="2838684"/>
    <lineage>
        <taxon>Bacteria</taxon>
        <taxon>Bacillati</taxon>
        <taxon>Bacillota</taxon>
        <taxon>Clostridia</taxon>
        <taxon>Lachnospirales</taxon>
        <taxon>Lachnospiraceae</taxon>
        <taxon>Mediterraneibacter</taxon>
    </lineage>
</organism>
<protein>
    <submittedName>
        <fullName evidence="8">MerR family transcriptional regulator</fullName>
    </submittedName>
</protein>
<evidence type="ECO:0000313" key="9">
    <source>
        <dbReference type="Proteomes" id="UP000823909"/>
    </source>
</evidence>
<gene>
    <name evidence="8" type="ORF">H9910_06400</name>
</gene>
<dbReference type="GO" id="GO:0003677">
    <property type="term" value="F:DNA binding"/>
    <property type="evidence" value="ECO:0007669"/>
    <property type="project" value="UniProtKB-KW"/>
</dbReference>
<dbReference type="InterPro" id="IPR010432">
    <property type="entry name" value="RDD"/>
</dbReference>
<evidence type="ECO:0000256" key="2">
    <source>
        <dbReference type="ARBA" id="ARBA00022692"/>
    </source>
</evidence>
<dbReference type="GO" id="GO:0003700">
    <property type="term" value="F:DNA-binding transcription factor activity"/>
    <property type="evidence" value="ECO:0007669"/>
    <property type="project" value="InterPro"/>
</dbReference>
<evidence type="ECO:0000313" key="8">
    <source>
        <dbReference type="EMBL" id="HJD42623.1"/>
    </source>
</evidence>
<dbReference type="GO" id="GO:0016020">
    <property type="term" value="C:membrane"/>
    <property type="evidence" value="ECO:0007669"/>
    <property type="project" value="UniProtKB-SubCell"/>
</dbReference>
<name>A0A9D2RGL3_9FIRM</name>
<dbReference type="Gene3D" id="1.10.1660.10">
    <property type="match status" value="1"/>
</dbReference>
<dbReference type="PROSITE" id="PS50937">
    <property type="entry name" value="HTH_MERR_2"/>
    <property type="match status" value="1"/>
</dbReference>
<dbReference type="AlphaFoldDB" id="A0A9D2RGL3"/>
<reference evidence="8" key="2">
    <citation type="submission" date="2021-04" db="EMBL/GenBank/DDBJ databases">
        <authorList>
            <person name="Gilroy R."/>
        </authorList>
    </citation>
    <scope>NUCLEOTIDE SEQUENCE</scope>
    <source>
        <strain evidence="8">ChiBcec15-3976</strain>
    </source>
</reference>